<dbReference type="Pfam" id="PF08808">
    <property type="entry name" value="RES"/>
    <property type="match status" value="1"/>
</dbReference>
<evidence type="ECO:0000259" key="1">
    <source>
        <dbReference type="SMART" id="SM00953"/>
    </source>
</evidence>
<organism evidence="2">
    <name type="scientific">Bosea sp. NBC_00436</name>
    <dbReference type="NCBI Taxonomy" id="2969620"/>
    <lineage>
        <taxon>Bacteria</taxon>
        <taxon>Pseudomonadati</taxon>
        <taxon>Pseudomonadota</taxon>
        <taxon>Alphaproteobacteria</taxon>
        <taxon>Hyphomicrobiales</taxon>
        <taxon>Boseaceae</taxon>
        <taxon>Bosea</taxon>
    </lineage>
</organism>
<dbReference type="InterPro" id="IPR014914">
    <property type="entry name" value="RES_dom"/>
</dbReference>
<reference evidence="2" key="1">
    <citation type="submission" date="2022-08" db="EMBL/GenBank/DDBJ databases">
        <title>Complete Genome Sequences of 2 Bosea sp. soil isolates.</title>
        <authorList>
            <person name="Alvarez Arevalo M."/>
            <person name="Sterndorff E.B."/>
            <person name="Faurdal D."/>
            <person name="Joergensen T.S."/>
            <person name="Weber T."/>
        </authorList>
    </citation>
    <scope>NUCLEOTIDE SEQUENCE</scope>
    <source>
        <strain evidence="2">NBC_00436</strain>
    </source>
</reference>
<dbReference type="SMART" id="SM00953">
    <property type="entry name" value="RES"/>
    <property type="match status" value="1"/>
</dbReference>
<sequence>MSPRRQLWCCAACFNDRHLKQTIQAVATAHGDCNFCETAGEALLEPVQLADLFAPLVTIYEEHEDGRTLVEWFAEDWNLFNAALINEAGAVRLLAEVLNNGEVTRALFRPSERFSSDGLARWEQLRNELMYVNRYFPDANIDVERLSSLLPGLVADNLPDRWYRARLMDGDAPYTINEMGPPPARRSSHGRANPPGIPYLYLGSDPTSAISEVRPHTGETACVAEFRLDEGLRLIDLRDPRMRLSPFSYGDEDKIGALREDLALLARLGAELTRPVLPSGAAIDYVPSQYLCELIKNAPSDGAERAGYDGVLYSSSVGGGINLALFNPNRATGGEVVQRRVKRVAVELD</sequence>
<proteinExistence type="predicted"/>
<gene>
    <name evidence="2" type="ORF">NWE54_08550</name>
</gene>
<name>A0A9E7ZX25_9HYPH</name>
<feature type="domain" description="RES" evidence="1">
    <location>
        <begin position="175"/>
        <end position="339"/>
    </location>
</feature>
<evidence type="ECO:0000313" key="2">
    <source>
        <dbReference type="EMBL" id="UZF88821.1"/>
    </source>
</evidence>
<dbReference type="AlphaFoldDB" id="A0A9E7ZX25"/>
<accession>A0A9E7ZX25</accession>
<dbReference type="EMBL" id="CP102774">
    <property type="protein sequence ID" value="UZF88821.1"/>
    <property type="molecule type" value="Genomic_DNA"/>
</dbReference>
<protein>
    <submittedName>
        <fullName evidence="2">RES family NAD+ phosphorylase</fullName>
    </submittedName>
</protein>